<dbReference type="EMBL" id="CM047948">
    <property type="protein sequence ID" value="KAI9896185.1"/>
    <property type="molecule type" value="Genomic_DNA"/>
</dbReference>
<reference evidence="1" key="1">
    <citation type="submission" date="2022-10" db="EMBL/GenBank/DDBJ databases">
        <title>Complete Genome of Trichothecium roseum strain YXFP-22015, a Plant Pathogen Isolated from Citrus.</title>
        <authorList>
            <person name="Wang Y."/>
            <person name="Zhu L."/>
        </authorList>
    </citation>
    <scope>NUCLEOTIDE SEQUENCE</scope>
    <source>
        <strain evidence="1">YXFP-22015</strain>
    </source>
</reference>
<comment type="caution">
    <text evidence="1">The sequence shown here is derived from an EMBL/GenBank/DDBJ whole genome shotgun (WGS) entry which is preliminary data.</text>
</comment>
<protein>
    <submittedName>
        <fullName evidence="1">Uncharacterized protein</fullName>
    </submittedName>
</protein>
<accession>A0ACC0UQ71</accession>
<proteinExistence type="predicted"/>
<sequence>MAIENRGPELQAVACTLVSVAIVSTLLRCYVRVFKVKSFGFDDWCMVFAVTTFSLFVASALVGVYYGTGRHYWDLEEVGQQLAMKYWWFCYIWYCLTMIASKLSIGHFLLRIAIRPMHIWIIYGVMCITILTGAVFFFVTMFQCNPIPFFWDKNIPGGTCINMDVIIALTYLYSACSVICDFSFALLPIAIVWRLNMNKKSKIALIPILAMACVASAAVLVRFPYVKDFKNPDFLYATVDIAIWSTTEQGLAITAGSLATLRPLFRALGRRLGWSEPGPTELKDTPQQQQAGTIGKASSGGRSTRNRGLYSLTTFMRDDSNPDLEAVSPETDRTDHDSHKKHTTQWHVREESGVGSEDELTSKRPKM</sequence>
<dbReference type="Proteomes" id="UP001163324">
    <property type="component" value="Chromosome 9"/>
</dbReference>
<organism evidence="1 2">
    <name type="scientific">Trichothecium roseum</name>
    <dbReference type="NCBI Taxonomy" id="47278"/>
    <lineage>
        <taxon>Eukaryota</taxon>
        <taxon>Fungi</taxon>
        <taxon>Dikarya</taxon>
        <taxon>Ascomycota</taxon>
        <taxon>Pezizomycotina</taxon>
        <taxon>Sordariomycetes</taxon>
        <taxon>Hypocreomycetidae</taxon>
        <taxon>Hypocreales</taxon>
        <taxon>Hypocreales incertae sedis</taxon>
        <taxon>Trichothecium</taxon>
    </lineage>
</organism>
<gene>
    <name evidence="1" type="ORF">N3K66_008357</name>
</gene>
<evidence type="ECO:0000313" key="1">
    <source>
        <dbReference type="EMBL" id="KAI9896185.1"/>
    </source>
</evidence>
<keyword evidence="2" id="KW-1185">Reference proteome</keyword>
<evidence type="ECO:0000313" key="2">
    <source>
        <dbReference type="Proteomes" id="UP001163324"/>
    </source>
</evidence>
<name>A0ACC0UQ71_9HYPO</name>